<evidence type="ECO:0000256" key="1">
    <source>
        <dbReference type="SAM" id="Coils"/>
    </source>
</evidence>
<proteinExistence type="predicted"/>
<feature type="coiled-coil region" evidence="1">
    <location>
        <begin position="20"/>
        <end position="47"/>
    </location>
</feature>
<gene>
    <name evidence="2" type="ORF">FAZ21_03970</name>
</gene>
<evidence type="ECO:0008006" key="4">
    <source>
        <dbReference type="Google" id="ProtNLM"/>
    </source>
</evidence>
<comment type="caution">
    <text evidence="2">The sequence shown here is derived from an EMBL/GenBank/DDBJ whole genome shotgun (WGS) entry which is preliminary data.</text>
</comment>
<keyword evidence="3" id="KW-1185">Reference proteome</keyword>
<sequence>MMDAELATLDDKIGQLIHLCKQLKLENHALRQQVLSLQQQKVQLSAKVEGTRNRVAAILAKLPDEEEEDGE</sequence>
<evidence type="ECO:0000313" key="3">
    <source>
        <dbReference type="Proteomes" id="UP000310016"/>
    </source>
</evidence>
<dbReference type="Proteomes" id="UP000310016">
    <property type="component" value="Unassembled WGS sequence"/>
</dbReference>
<evidence type="ECO:0000313" key="2">
    <source>
        <dbReference type="EMBL" id="TJZ77693.1"/>
    </source>
</evidence>
<keyword evidence="1" id="KW-0175">Coiled coil</keyword>
<dbReference type="EMBL" id="SUMF01000002">
    <property type="protein sequence ID" value="TJZ77693.1"/>
    <property type="molecule type" value="Genomic_DNA"/>
</dbReference>
<organism evidence="2 3">
    <name type="scientific">Chitiniphilus eburneus</name>
    <dbReference type="NCBI Taxonomy" id="2571148"/>
    <lineage>
        <taxon>Bacteria</taxon>
        <taxon>Pseudomonadati</taxon>
        <taxon>Pseudomonadota</taxon>
        <taxon>Betaproteobacteria</taxon>
        <taxon>Neisseriales</taxon>
        <taxon>Chitinibacteraceae</taxon>
        <taxon>Chitiniphilus</taxon>
    </lineage>
</organism>
<accession>A0A4U0Q8S2</accession>
<dbReference type="AlphaFoldDB" id="A0A4U0Q8S2"/>
<name>A0A4U0Q8S2_9NEIS</name>
<reference evidence="2 3" key="1">
    <citation type="submission" date="2019-04" db="EMBL/GenBank/DDBJ databases">
        <title>Chitiniphilus eburnea sp. nov., a novel chitinolytic bacterium isolated from aquaculture sludge.</title>
        <authorList>
            <person name="Sheng M."/>
        </authorList>
    </citation>
    <scope>NUCLEOTIDE SEQUENCE [LARGE SCALE GENOMIC DNA]</scope>
    <source>
        <strain evidence="2 3">HX-2-15</strain>
    </source>
</reference>
<protein>
    <recommendedName>
        <fullName evidence="4">DUF904 domain-containing protein</fullName>
    </recommendedName>
</protein>